<reference evidence="7 8" key="1">
    <citation type="submission" date="2016-05" db="EMBL/GenBank/DDBJ databases">
        <title>Genome sequencing reveals origins of a unique bacterial endosymbiosis in the earliest lineages of terrestrial Fungi.</title>
        <authorList>
            <consortium name="DOE Joint Genome Institute"/>
            <person name="Uehling J."/>
            <person name="Gryganskyi A."/>
            <person name="Hameed K."/>
            <person name="Tschaplinski T."/>
            <person name="Misztal P."/>
            <person name="Wu S."/>
            <person name="Desiro A."/>
            <person name="Vande Pol N."/>
            <person name="Du Z.-Y."/>
            <person name="Zienkiewicz A."/>
            <person name="Zienkiewicz K."/>
            <person name="Morin E."/>
            <person name="Tisserant E."/>
            <person name="Splivallo R."/>
            <person name="Hainaut M."/>
            <person name="Henrissat B."/>
            <person name="Ohm R."/>
            <person name="Kuo A."/>
            <person name="Yan J."/>
            <person name="Lipzen A."/>
            <person name="Nolan M."/>
            <person name="Labutti K."/>
            <person name="Barry K."/>
            <person name="Goldstein A."/>
            <person name="Labbe J."/>
            <person name="Schadt C."/>
            <person name="Tuskan G."/>
            <person name="Grigoriev I."/>
            <person name="Martin F."/>
            <person name="Vilgalys R."/>
            <person name="Bonito G."/>
        </authorList>
    </citation>
    <scope>NUCLEOTIDE SEQUENCE [LARGE SCALE GENOMIC DNA]</scope>
    <source>
        <strain evidence="7 8">AG-77</strain>
    </source>
</reference>
<keyword evidence="4" id="KW-0496">Mitochondrion</keyword>
<organism evidence="7 8">
    <name type="scientific">Linnemannia elongata AG-77</name>
    <dbReference type="NCBI Taxonomy" id="1314771"/>
    <lineage>
        <taxon>Eukaryota</taxon>
        <taxon>Fungi</taxon>
        <taxon>Fungi incertae sedis</taxon>
        <taxon>Mucoromycota</taxon>
        <taxon>Mortierellomycotina</taxon>
        <taxon>Mortierellomycetes</taxon>
        <taxon>Mortierellales</taxon>
        <taxon>Mortierellaceae</taxon>
        <taxon>Linnemannia</taxon>
    </lineage>
</organism>
<dbReference type="OrthoDB" id="5511599at2759"/>
<evidence type="ECO:0000256" key="1">
    <source>
        <dbReference type="ARBA" id="ARBA00004273"/>
    </source>
</evidence>
<dbReference type="Pfam" id="PF02238">
    <property type="entry name" value="COX7a"/>
    <property type="match status" value="1"/>
</dbReference>
<dbReference type="Proteomes" id="UP000078512">
    <property type="component" value="Unassembled WGS sequence"/>
</dbReference>
<dbReference type="EMBL" id="KV442071">
    <property type="protein sequence ID" value="OAQ26067.1"/>
    <property type="molecule type" value="Genomic_DNA"/>
</dbReference>
<comment type="similarity">
    <text evidence="2">Belongs to the cytochrome c oxidase VIIa family.</text>
</comment>
<keyword evidence="8" id="KW-1185">Reference proteome</keyword>
<evidence type="ECO:0000256" key="3">
    <source>
        <dbReference type="ARBA" id="ARBA00022792"/>
    </source>
</evidence>
<dbReference type="InterPro" id="IPR039297">
    <property type="entry name" value="COX7a"/>
</dbReference>
<dbReference type="Gene3D" id="4.10.91.10">
    <property type="entry name" value="Cytochrome c oxidase, subunit VIIa"/>
    <property type="match status" value="1"/>
</dbReference>
<keyword evidence="3" id="KW-0999">Mitochondrion inner membrane</keyword>
<protein>
    <submittedName>
        <fullName evidence="7">Uncharacterized protein</fullName>
    </submittedName>
</protein>
<sequence length="63" mass="6941">MSLINRPNPVPHLQRLYQKPTHVPIYLRRGGDRLILTGFGALVTVGIIGALYGTTKMARGVKN</sequence>
<name>A0A197JLG1_9FUNG</name>
<gene>
    <name evidence="7" type="ORF">K457DRAFT_34739</name>
</gene>
<evidence type="ECO:0000256" key="4">
    <source>
        <dbReference type="ARBA" id="ARBA00023128"/>
    </source>
</evidence>
<dbReference type="GO" id="GO:0006123">
    <property type="term" value="P:mitochondrial electron transport, cytochrome c to oxygen"/>
    <property type="evidence" value="ECO:0007669"/>
    <property type="project" value="InterPro"/>
</dbReference>
<dbReference type="GO" id="GO:0005743">
    <property type="term" value="C:mitochondrial inner membrane"/>
    <property type="evidence" value="ECO:0007669"/>
    <property type="project" value="UniProtKB-SubCell"/>
</dbReference>
<proteinExistence type="inferred from homology"/>
<accession>A0A197JLG1</accession>
<evidence type="ECO:0000313" key="8">
    <source>
        <dbReference type="Proteomes" id="UP000078512"/>
    </source>
</evidence>
<comment type="subcellular location">
    <subcellularLocation>
        <location evidence="1">Mitochondrion inner membrane</location>
    </subcellularLocation>
</comment>
<keyword evidence="6" id="KW-1133">Transmembrane helix</keyword>
<keyword evidence="5 6" id="KW-0472">Membrane</keyword>
<evidence type="ECO:0000256" key="5">
    <source>
        <dbReference type="ARBA" id="ARBA00023136"/>
    </source>
</evidence>
<feature type="transmembrane region" description="Helical" evidence="6">
    <location>
        <begin position="34"/>
        <end position="53"/>
    </location>
</feature>
<dbReference type="STRING" id="1314771.A0A197JLG1"/>
<evidence type="ECO:0000313" key="7">
    <source>
        <dbReference type="EMBL" id="OAQ26067.1"/>
    </source>
</evidence>
<dbReference type="GO" id="GO:0045277">
    <property type="term" value="C:respiratory chain complex IV"/>
    <property type="evidence" value="ECO:0007669"/>
    <property type="project" value="InterPro"/>
</dbReference>
<keyword evidence="6" id="KW-0812">Transmembrane</keyword>
<evidence type="ECO:0000256" key="2">
    <source>
        <dbReference type="ARBA" id="ARBA00009331"/>
    </source>
</evidence>
<evidence type="ECO:0000256" key="6">
    <source>
        <dbReference type="SAM" id="Phobius"/>
    </source>
</evidence>
<dbReference type="SUPFAM" id="SSF81419">
    <property type="entry name" value="Mitochondrial cytochrome c oxidase subunit VIIa"/>
    <property type="match status" value="1"/>
</dbReference>
<dbReference type="AlphaFoldDB" id="A0A197JLG1"/>
<dbReference type="InterPro" id="IPR036539">
    <property type="entry name" value="Cyt_c_oxidase_su7a_sf"/>
</dbReference>